<evidence type="ECO:0000313" key="12">
    <source>
        <dbReference type="EMBL" id="QUT04339.1"/>
    </source>
</evidence>
<dbReference type="SUPFAM" id="SSF52540">
    <property type="entry name" value="P-loop containing nucleoside triphosphate hydrolases"/>
    <property type="match status" value="1"/>
</dbReference>
<keyword evidence="5" id="KW-0067">ATP-binding</keyword>
<dbReference type="NCBIfam" id="TIGR01007">
    <property type="entry name" value="eps_fam"/>
    <property type="match status" value="1"/>
</dbReference>
<keyword evidence="7 8" id="KW-0472">Membrane</keyword>
<evidence type="ECO:0000256" key="6">
    <source>
        <dbReference type="ARBA" id="ARBA00022989"/>
    </source>
</evidence>
<evidence type="ECO:0000256" key="5">
    <source>
        <dbReference type="ARBA" id="ARBA00022840"/>
    </source>
</evidence>
<keyword evidence="3 8" id="KW-0812">Transmembrane</keyword>
<evidence type="ECO:0000256" key="1">
    <source>
        <dbReference type="ARBA" id="ARBA00004651"/>
    </source>
</evidence>
<dbReference type="GO" id="GO:0004715">
    <property type="term" value="F:non-membrane spanning protein tyrosine kinase activity"/>
    <property type="evidence" value="ECO:0007669"/>
    <property type="project" value="UniProtKB-EC"/>
</dbReference>
<dbReference type="Proteomes" id="UP000681425">
    <property type="component" value="Chromosome"/>
</dbReference>
<gene>
    <name evidence="12" type="ORF">KFK14_14780</name>
</gene>
<dbReference type="EC" id="2.7.10.2" evidence="12"/>
<dbReference type="CDD" id="cd05387">
    <property type="entry name" value="BY-kinase"/>
    <property type="match status" value="1"/>
</dbReference>
<keyword evidence="6 8" id="KW-1133">Transmembrane helix</keyword>
<dbReference type="GO" id="GO:0005886">
    <property type="term" value="C:plasma membrane"/>
    <property type="evidence" value="ECO:0007669"/>
    <property type="project" value="UniProtKB-SubCell"/>
</dbReference>
<evidence type="ECO:0000259" key="11">
    <source>
        <dbReference type="Pfam" id="PF13807"/>
    </source>
</evidence>
<feature type="domain" description="Tyrosine-protein kinase G-rich" evidence="11">
    <location>
        <begin position="394"/>
        <end position="462"/>
    </location>
</feature>
<organism evidence="12 13">
    <name type="scientific">Sphingobium phenoxybenzoativorans</name>
    <dbReference type="NCBI Taxonomy" id="1592790"/>
    <lineage>
        <taxon>Bacteria</taxon>
        <taxon>Pseudomonadati</taxon>
        <taxon>Pseudomonadota</taxon>
        <taxon>Alphaproteobacteria</taxon>
        <taxon>Sphingomonadales</taxon>
        <taxon>Sphingomonadaceae</taxon>
        <taxon>Sphingobium</taxon>
    </lineage>
</organism>
<feature type="domain" description="CobQ/CobB/MinD/ParA nucleotide binding" evidence="9">
    <location>
        <begin position="530"/>
        <end position="702"/>
    </location>
</feature>
<proteinExistence type="predicted"/>
<dbReference type="EMBL" id="CP073910">
    <property type="protein sequence ID" value="QUT04339.1"/>
    <property type="molecule type" value="Genomic_DNA"/>
</dbReference>
<dbReference type="InterPro" id="IPR003856">
    <property type="entry name" value="LPS_length_determ_N"/>
</dbReference>
<name>A0A975K4P8_9SPHN</name>
<dbReference type="InterPro" id="IPR050445">
    <property type="entry name" value="Bact_polysacc_biosynth/exp"/>
</dbReference>
<evidence type="ECO:0000259" key="10">
    <source>
        <dbReference type="Pfam" id="PF02706"/>
    </source>
</evidence>
<dbReference type="InterPro" id="IPR027417">
    <property type="entry name" value="P-loop_NTPase"/>
</dbReference>
<dbReference type="InterPro" id="IPR002586">
    <property type="entry name" value="CobQ/CobB/MinD/ParA_Nub-bd_dom"/>
</dbReference>
<dbReference type="RefSeq" id="WP_212608169.1">
    <property type="nucleotide sequence ID" value="NZ_CP073910.1"/>
</dbReference>
<keyword evidence="12" id="KW-0808">Transferase</keyword>
<keyword evidence="13" id="KW-1185">Reference proteome</keyword>
<evidence type="ECO:0000313" key="13">
    <source>
        <dbReference type="Proteomes" id="UP000681425"/>
    </source>
</evidence>
<dbReference type="InterPro" id="IPR032807">
    <property type="entry name" value="GNVR"/>
</dbReference>
<dbReference type="InterPro" id="IPR005702">
    <property type="entry name" value="Wzc-like_C"/>
</dbReference>
<dbReference type="AlphaFoldDB" id="A0A975K4P8"/>
<keyword evidence="2" id="KW-1003">Cell membrane</keyword>
<feature type="transmembrane region" description="Helical" evidence="8">
    <location>
        <begin position="34"/>
        <end position="54"/>
    </location>
</feature>
<dbReference type="KEGG" id="spph:KFK14_14780"/>
<comment type="subcellular location">
    <subcellularLocation>
        <location evidence="1">Cell membrane</location>
        <topology evidence="1">Multi-pass membrane protein</topology>
    </subcellularLocation>
</comment>
<sequence length="711" mass="76932">MASRTRAEADHISFGHVMMQRFRRLGRAAWRGKAIIFSIIATSLVIGAVVTLMMSSRFTATSRIEVSRDQKKIAPPQGSGVDANQDTDFYNTQYYLLQAQSLAIRVVRVMKLAENDDFFAAHGLSAPGKTEVSTLGKPRFTPQNLGERERLAVQLLEDNIEVKPIRGSSLIDVSYTSRSPVWSARVVNDWIGEFVSSGVERRMASTAGARKFLQRRLAEVRTRIELSERNATLYASMSGIIPLSPGSDGRNGPRQEQTLASTDFAALNDALHKTMVERAVAGSQASGDGSGALAAESSGQTLALLRARRGEAAAEYARLSAKFKPAYPAVAAVARQLKALDESIAGEERRISASFASQARNAAQLENRLRSEVSQSKARLDKQNRDTVQYDIYRRDADTNRALYDGFLERYKQLSVSDVGANDVSVVDLAQVPEKPSSPKLLNNLLLALLSGGLLAGIVTVMLARADNGVEENSDIQEILGIPLLGTTRELEAEDVAELLAEPKSALSEAYARIWSRLSPAGTQDAPGAIMVTSTREHEGKSTSAWGLALAASRSGKKVILVDADMHRPVLHNYMNLENDRGLSNLLSGDDNWKGMVRRTTSGGITLLPAGPVPPGVAELLNGDRMTILIGQLIQAYDHVIVDAPPLLDMQDAPLVARSVQAVVFVVEAGGAGVRAVRSALDRLDGIDAPISGAIMTKLGERNAHYHYDKL</sequence>
<evidence type="ECO:0000256" key="2">
    <source>
        <dbReference type="ARBA" id="ARBA00022475"/>
    </source>
</evidence>
<dbReference type="Pfam" id="PF13807">
    <property type="entry name" value="GNVR"/>
    <property type="match status" value="1"/>
</dbReference>
<dbReference type="PANTHER" id="PTHR32309">
    <property type="entry name" value="TYROSINE-PROTEIN KINASE"/>
    <property type="match status" value="1"/>
</dbReference>
<dbReference type="PANTHER" id="PTHR32309:SF13">
    <property type="entry name" value="FERRIC ENTEROBACTIN TRANSPORT PROTEIN FEPE"/>
    <property type="match status" value="1"/>
</dbReference>
<accession>A0A975K4P8</accession>
<evidence type="ECO:0000259" key="9">
    <source>
        <dbReference type="Pfam" id="PF01656"/>
    </source>
</evidence>
<dbReference type="GO" id="GO:0005524">
    <property type="term" value="F:ATP binding"/>
    <property type="evidence" value="ECO:0007669"/>
    <property type="project" value="UniProtKB-KW"/>
</dbReference>
<feature type="domain" description="Polysaccharide chain length determinant N-terminal" evidence="10">
    <location>
        <begin position="23"/>
        <end position="108"/>
    </location>
</feature>
<evidence type="ECO:0000256" key="8">
    <source>
        <dbReference type="SAM" id="Phobius"/>
    </source>
</evidence>
<evidence type="ECO:0000256" key="7">
    <source>
        <dbReference type="ARBA" id="ARBA00023136"/>
    </source>
</evidence>
<keyword evidence="4" id="KW-0547">Nucleotide-binding</keyword>
<protein>
    <submittedName>
        <fullName evidence="12">Polysaccharide biosynthesis tyrosine autokinase</fullName>
        <ecNumber evidence="12">2.7.10.2</ecNumber>
    </submittedName>
</protein>
<dbReference type="Gene3D" id="3.40.50.300">
    <property type="entry name" value="P-loop containing nucleotide triphosphate hydrolases"/>
    <property type="match status" value="1"/>
</dbReference>
<reference evidence="12" key="1">
    <citation type="submission" date="2021-04" db="EMBL/GenBank/DDBJ databases">
        <title>Isolation of p-tert-butylphenol degrading bacteria Sphingobium phenoxybenzoativorans Tas13 from active sludge.</title>
        <authorList>
            <person name="Li Y."/>
        </authorList>
    </citation>
    <scope>NUCLEOTIDE SEQUENCE</scope>
    <source>
        <strain evidence="12">Tas13</strain>
    </source>
</reference>
<dbReference type="Pfam" id="PF02706">
    <property type="entry name" value="Wzz"/>
    <property type="match status" value="1"/>
</dbReference>
<dbReference type="Pfam" id="PF01656">
    <property type="entry name" value="CbiA"/>
    <property type="match status" value="1"/>
</dbReference>
<evidence type="ECO:0000256" key="4">
    <source>
        <dbReference type="ARBA" id="ARBA00022741"/>
    </source>
</evidence>
<evidence type="ECO:0000256" key="3">
    <source>
        <dbReference type="ARBA" id="ARBA00022692"/>
    </source>
</evidence>